<protein>
    <submittedName>
        <fullName evidence="2">Uncharacterized protein</fullName>
    </submittedName>
</protein>
<keyword evidence="1" id="KW-1185">Reference proteome</keyword>
<organism evidence="1 2">
    <name type="scientific">Romanomermis culicivorax</name>
    <name type="common">Nematode worm</name>
    <dbReference type="NCBI Taxonomy" id="13658"/>
    <lineage>
        <taxon>Eukaryota</taxon>
        <taxon>Metazoa</taxon>
        <taxon>Ecdysozoa</taxon>
        <taxon>Nematoda</taxon>
        <taxon>Enoplea</taxon>
        <taxon>Dorylaimia</taxon>
        <taxon>Mermithida</taxon>
        <taxon>Mermithoidea</taxon>
        <taxon>Mermithidae</taxon>
        <taxon>Romanomermis</taxon>
    </lineage>
</organism>
<sequence length="45" mass="5396">MLDAKEDETMTSESQIMEYYNEEMIVEPNIKGKMERRATIDNYFT</sequence>
<evidence type="ECO:0000313" key="2">
    <source>
        <dbReference type="WBParaSite" id="nRc.2.0.1.t29873-RA"/>
    </source>
</evidence>
<dbReference type="Proteomes" id="UP000887565">
    <property type="component" value="Unplaced"/>
</dbReference>
<reference evidence="2" key="1">
    <citation type="submission" date="2022-11" db="UniProtKB">
        <authorList>
            <consortium name="WormBaseParasite"/>
        </authorList>
    </citation>
    <scope>IDENTIFICATION</scope>
</reference>
<name>A0A915JUV2_ROMCU</name>
<dbReference type="AlphaFoldDB" id="A0A915JUV2"/>
<proteinExistence type="predicted"/>
<evidence type="ECO:0000313" key="1">
    <source>
        <dbReference type="Proteomes" id="UP000887565"/>
    </source>
</evidence>
<accession>A0A915JUV2</accession>
<dbReference type="WBParaSite" id="nRc.2.0.1.t29873-RA">
    <property type="protein sequence ID" value="nRc.2.0.1.t29873-RA"/>
    <property type="gene ID" value="nRc.2.0.1.g29873"/>
</dbReference>